<dbReference type="Proteomes" id="UP000287651">
    <property type="component" value="Unassembled WGS sequence"/>
</dbReference>
<dbReference type="PANTHER" id="PTHR31374">
    <property type="entry name" value="AUXIN-INDUCED PROTEIN-LIKE-RELATED"/>
    <property type="match status" value="1"/>
</dbReference>
<comment type="caution">
    <text evidence="3">The sequence shown here is derived from an EMBL/GenBank/DDBJ whole genome shotgun (WGS) entry which is preliminary data.</text>
</comment>
<feature type="compositionally biased region" description="Basic and acidic residues" evidence="2">
    <location>
        <begin position="293"/>
        <end position="304"/>
    </location>
</feature>
<evidence type="ECO:0000313" key="4">
    <source>
        <dbReference type="Proteomes" id="UP000287651"/>
    </source>
</evidence>
<dbReference type="GO" id="GO:0009733">
    <property type="term" value="P:response to auxin"/>
    <property type="evidence" value="ECO:0007669"/>
    <property type="project" value="InterPro"/>
</dbReference>
<proteinExistence type="inferred from homology"/>
<dbReference type="Pfam" id="PF02519">
    <property type="entry name" value="Auxin_inducible"/>
    <property type="match status" value="1"/>
</dbReference>
<accession>A0A426Z9J4</accession>
<feature type="region of interest" description="Disordered" evidence="2">
    <location>
        <begin position="282"/>
        <end position="304"/>
    </location>
</feature>
<dbReference type="EMBL" id="AMZH03007706">
    <property type="protein sequence ID" value="RRT60644.1"/>
    <property type="molecule type" value="Genomic_DNA"/>
</dbReference>
<comment type="similarity">
    <text evidence="1">Belongs to the ARG7 family.</text>
</comment>
<name>A0A426Z9J4_ENSVE</name>
<evidence type="ECO:0008006" key="5">
    <source>
        <dbReference type="Google" id="ProtNLM"/>
    </source>
</evidence>
<protein>
    <recommendedName>
        <fullName evidence="5">Auxin-responsive protein</fullName>
    </recommendedName>
</protein>
<evidence type="ECO:0000313" key="3">
    <source>
        <dbReference type="EMBL" id="RRT60644.1"/>
    </source>
</evidence>
<gene>
    <name evidence="3" type="ORF">B296_00014882</name>
</gene>
<evidence type="ECO:0000256" key="1">
    <source>
        <dbReference type="ARBA" id="ARBA00006974"/>
    </source>
</evidence>
<dbReference type="InterPro" id="IPR003676">
    <property type="entry name" value="SAUR_fam"/>
</dbReference>
<reference evidence="3 4" key="1">
    <citation type="journal article" date="2014" name="Agronomy (Basel)">
        <title>A Draft Genome Sequence for Ensete ventricosum, the Drought-Tolerant Tree Against Hunger.</title>
        <authorList>
            <person name="Harrison J."/>
            <person name="Moore K.A."/>
            <person name="Paszkiewicz K."/>
            <person name="Jones T."/>
            <person name="Grant M."/>
            <person name="Ambacheew D."/>
            <person name="Muzemil S."/>
            <person name="Studholme D.J."/>
        </authorList>
    </citation>
    <scope>NUCLEOTIDE SEQUENCE [LARGE SCALE GENOMIC DNA]</scope>
</reference>
<evidence type="ECO:0000256" key="2">
    <source>
        <dbReference type="SAM" id="MobiDB-lite"/>
    </source>
</evidence>
<organism evidence="3 4">
    <name type="scientific">Ensete ventricosum</name>
    <name type="common">Abyssinian banana</name>
    <name type="synonym">Musa ensete</name>
    <dbReference type="NCBI Taxonomy" id="4639"/>
    <lineage>
        <taxon>Eukaryota</taxon>
        <taxon>Viridiplantae</taxon>
        <taxon>Streptophyta</taxon>
        <taxon>Embryophyta</taxon>
        <taxon>Tracheophyta</taxon>
        <taxon>Spermatophyta</taxon>
        <taxon>Magnoliopsida</taxon>
        <taxon>Liliopsida</taxon>
        <taxon>Zingiberales</taxon>
        <taxon>Musaceae</taxon>
        <taxon>Ensete</taxon>
    </lineage>
</organism>
<dbReference type="PANTHER" id="PTHR31374:SF29">
    <property type="entry name" value="SAUR-LIKE AUXIN-RESPONSIVE PROTEIN FAMILY"/>
    <property type="match status" value="1"/>
</dbReference>
<sequence length="304" mass="34532">MGLHLHLPHKIMAGHGRRRGGEEEEEGIRKGWMGIRVGGEGEERQRFVVPVDYLSHPLFVGLLKEAEEEYGFNHQGAITIPCHVEHFRRVQDIIDRDCNAMICPMTTTRPRPVVHLANTSPPPCCQSPKRRSSSFHGSWFLDQTRKLRPSQSRTRTRTKNELIKLIVFLLPWAGGSLRHMFPRMLTGILKFDVGALRTGSQMAGSCERKKINQRDRRAASDHWMRLVAFMTENNSSSQLDCGLCLMCCSLGDGRSVSQVKEDISWGYGLLFQRCNTHVFSAGAKRNPTTQRNRMPEIDKKHSGN</sequence>
<dbReference type="AlphaFoldDB" id="A0A426Z9J4"/>